<dbReference type="EMBL" id="MU001499">
    <property type="protein sequence ID" value="KAF2445792.1"/>
    <property type="molecule type" value="Genomic_DNA"/>
</dbReference>
<comment type="caution">
    <text evidence="2">The sequence shown here is derived from an EMBL/GenBank/DDBJ whole genome shotgun (WGS) entry which is preliminary data.</text>
</comment>
<gene>
    <name evidence="2" type="ORF">P171DRAFT_484454</name>
</gene>
<reference evidence="2" key="1">
    <citation type="journal article" date="2020" name="Stud. Mycol.">
        <title>101 Dothideomycetes genomes: a test case for predicting lifestyles and emergence of pathogens.</title>
        <authorList>
            <person name="Haridas S."/>
            <person name="Albert R."/>
            <person name="Binder M."/>
            <person name="Bloem J."/>
            <person name="Labutti K."/>
            <person name="Salamov A."/>
            <person name="Andreopoulos B."/>
            <person name="Baker S."/>
            <person name="Barry K."/>
            <person name="Bills G."/>
            <person name="Bluhm B."/>
            <person name="Cannon C."/>
            <person name="Castanera R."/>
            <person name="Culley D."/>
            <person name="Daum C."/>
            <person name="Ezra D."/>
            <person name="Gonzalez J."/>
            <person name="Henrissat B."/>
            <person name="Kuo A."/>
            <person name="Liang C."/>
            <person name="Lipzen A."/>
            <person name="Lutzoni F."/>
            <person name="Magnuson J."/>
            <person name="Mondo S."/>
            <person name="Nolan M."/>
            <person name="Ohm R."/>
            <person name="Pangilinan J."/>
            <person name="Park H.-J."/>
            <person name="Ramirez L."/>
            <person name="Alfaro M."/>
            <person name="Sun H."/>
            <person name="Tritt A."/>
            <person name="Yoshinaga Y."/>
            <person name="Zwiers L.-H."/>
            <person name="Turgeon B."/>
            <person name="Goodwin S."/>
            <person name="Spatafora J."/>
            <person name="Crous P."/>
            <person name="Grigoriev I."/>
        </authorList>
    </citation>
    <scope>NUCLEOTIDE SEQUENCE</scope>
    <source>
        <strain evidence="2">CBS 690.94</strain>
    </source>
</reference>
<evidence type="ECO:0000313" key="3">
    <source>
        <dbReference type="Proteomes" id="UP000799764"/>
    </source>
</evidence>
<evidence type="ECO:0008006" key="4">
    <source>
        <dbReference type="Google" id="ProtNLM"/>
    </source>
</evidence>
<dbReference type="AlphaFoldDB" id="A0A9P4UE32"/>
<keyword evidence="3" id="KW-1185">Reference proteome</keyword>
<dbReference type="OrthoDB" id="3945200at2759"/>
<dbReference type="Proteomes" id="UP000799764">
    <property type="component" value="Unassembled WGS sequence"/>
</dbReference>
<evidence type="ECO:0000256" key="1">
    <source>
        <dbReference type="SAM" id="SignalP"/>
    </source>
</evidence>
<organism evidence="2 3">
    <name type="scientific">Karstenula rhodostoma CBS 690.94</name>
    <dbReference type="NCBI Taxonomy" id="1392251"/>
    <lineage>
        <taxon>Eukaryota</taxon>
        <taxon>Fungi</taxon>
        <taxon>Dikarya</taxon>
        <taxon>Ascomycota</taxon>
        <taxon>Pezizomycotina</taxon>
        <taxon>Dothideomycetes</taxon>
        <taxon>Pleosporomycetidae</taxon>
        <taxon>Pleosporales</taxon>
        <taxon>Massarineae</taxon>
        <taxon>Didymosphaeriaceae</taxon>
        <taxon>Karstenula</taxon>
    </lineage>
</organism>
<proteinExistence type="predicted"/>
<feature type="signal peptide" evidence="1">
    <location>
        <begin position="1"/>
        <end position="28"/>
    </location>
</feature>
<feature type="chain" id="PRO_5040273060" description="F-box domain-containing protein" evidence="1">
    <location>
        <begin position="29"/>
        <end position="607"/>
    </location>
</feature>
<sequence>MSSETDLLIATISFRCLALELVTMIANAIQTNEETGGPKHILSTDDLCNLRLVDTHTCHYVRDAFAIRVFRHRKHMFSEYSLKALVEIARHSVFSTYVHKISLGPDRIPKTLPQSIPLTRTPAEAPYMSAWTSLQSSYAQPIYMNSKHETHFTKWHESRRVIQEEFHDSGRGTLLLKKALTNFTKLQVISIESYPEVDTGRGYNDSWCGRTHPWGANTLVQELHPIMAPYCVDARELSRELFRDAEPEKVNWHLDPILEALDAIKDRPNWKIDFYLNSSERYVQATKPFDIDSASWQACKDRVRYLNLHRTIQTLKDPHDRADWLTELFKSCGRYVEELHCQNTFYWSKIVCNAHLPTLRRLDIYHAPVQDLYLEMFLARHAECLESIKFNRVTLSVDEYSRRQEEDYPLGQYPSIVLQSDKYEREEASWIAKFELMLKLARLRSIHLEQLTWSQSIHQTSLLFLSNKDTRMVGLSHYARWKISATAEDDDIKSILDRAIRDNKVYFAGYDEHRHSPIWIVVFLEENEARRHVGIPESHDESLARRNVYSINENLFAGWKGSAVLVAYQDKNKQASGKRGKQVGGHRFVGSRTELRVNRLSKRTNKL</sequence>
<name>A0A9P4UE32_9PLEO</name>
<protein>
    <recommendedName>
        <fullName evidence="4">F-box domain-containing protein</fullName>
    </recommendedName>
</protein>
<evidence type="ECO:0000313" key="2">
    <source>
        <dbReference type="EMBL" id="KAF2445792.1"/>
    </source>
</evidence>
<accession>A0A9P4UE32</accession>
<keyword evidence="1" id="KW-0732">Signal</keyword>